<dbReference type="PANTHER" id="PTHR11062">
    <property type="entry name" value="EXOSTOSIN HEPARAN SULFATE GLYCOSYLTRANSFERASE -RELATED"/>
    <property type="match status" value="1"/>
</dbReference>
<keyword evidence="9" id="KW-1185">Reference proteome</keyword>
<sequence>MRQESRIQALEGPIRLGSSSPSAAFKGSKLHKNNESNEVLLRHLRWKKSSIERIEEDLVNARVSIQEAIRRKKYTLAHEEEDTFVPRGSMSYSEMVKRFKIWVYREGEAPMVHNGPMKHIYSIEGQFIDEMESGKSPFLAQNPDEAHAFFLPISVAYIVEYIYLPITTYHRERLVRVFKDYVTVVANKYPFWNRSRGGDHFMVSCHDWAPQVTRDDPELYENLIRVMCNANTSEGFQPGRDATLPELNCPPLKLTPACHGLAPDQRKILAFFAGGAHGDIRQILLEHWKEKDDEIQVHEYLPEDQDYTKLMGQSKFCLCPSGFEVASPRVAESIYAGCVPVIISDHYSLPFSDVLDWSQFSVQIPVEKIPEMKTILRGISHDKYLKMQKRVKKVQRHFVLNRPAQPFDVLHMVLHSVWLRRLNIRRWRRGSRYGFTRKQSATSIILTALSLAYIIHCTYSTLVTFSREELRRLVQDYGPFPPPAVSLPPPNTTAGVDQEITDWKSKGKIAEGLQPSPSPISLPVQSSTVAFSGLGIPAITRHEKKNKTGFERIEEGLAASRAAIYRAIRSQNSSSYKKGSYVPRGAMSYEEMERRFKVWVYREGELPLVHGGPVNNIYSIEGQFLDEMESGRSQFSARHPEEAQAFLLPISVAYIIHYVYLPRITFSRDQLQRLVTDYVRVLADKHPYWNRTHGADHFSVSCHDWAPDVSRANPELFKHFIRALCNANISEGFQPGRDVSIPEIFLPVGKLGPPGREYARPPSKRSILAFFAGGAHGQIRKILLQHWKEKDDEIQVHEYLTQRRKTKNNLYFELMGQSKFCLCPSGYEVASPRVVTAIQLGCVPVTISDNYSLPFSDVLDWSKFSVDIPSEKIPDIKIILKGISVRRYLTMQRRVMQIQRHFMLNRPAKPYDMLHMILHSVWLRRLNPYPSTTLLVPLPNTTLGVGQDAQITWKIEVNPFDERLQSSPPPVPLAVQINTKMKTGLESIEDGLARARDAILRAIRSRNSSSFKKGGYIPRGVIYRNHYAFHQSHTEMEKRFKIWAYKEGELPVVHGGPVNNIYSVEGQFLDEIERGKSQFIARHPDEAHVFLLPISVAYVMHYIYKPRVTFSRHQLQTLVTDYVRVIADKYAYWNRTNGADHFSISCHDWGPDISRANPELFKYFIRALCNANTSEGFQPQRDVSIPEIFLHVGKLGLPREGAKPPSKRLILAFFAGGAHGRIRKLLLKLWKDRDDEIQVHDYVTQRKKNNNLYFKLMGQSKFCLCPSGHEVASPRVVTAIQLGCVPVIISDNYSLPFSDVLDWSKFSVNIPSKKIPEIKTILKGISQKRYLTMQRRVIEAQRHFMLNRPAKPYDMIHMILHSIWLRRLNLWMQ</sequence>
<dbReference type="EMBL" id="JADGMS010000006">
    <property type="protein sequence ID" value="KAF9679752.1"/>
    <property type="molecule type" value="Genomic_DNA"/>
</dbReference>
<proteinExistence type="inferred from homology"/>
<protein>
    <recommendedName>
        <fullName evidence="7">Exostosin GT47 domain-containing protein</fullName>
    </recommendedName>
</protein>
<dbReference type="InterPro" id="IPR040911">
    <property type="entry name" value="Exostosin_GT47"/>
</dbReference>
<evidence type="ECO:0000313" key="8">
    <source>
        <dbReference type="EMBL" id="KAF9679752.1"/>
    </source>
</evidence>
<evidence type="ECO:0000259" key="7">
    <source>
        <dbReference type="Pfam" id="PF03016"/>
    </source>
</evidence>
<dbReference type="OrthoDB" id="1924787at2759"/>
<comment type="subcellular location">
    <subcellularLocation>
        <location evidence="1">Golgi apparatus membrane</location>
        <topology evidence="1">Single-pass type II membrane protein</topology>
    </subcellularLocation>
</comment>
<organism evidence="8 9">
    <name type="scientific">Salix dunnii</name>
    <dbReference type="NCBI Taxonomy" id="1413687"/>
    <lineage>
        <taxon>Eukaryota</taxon>
        <taxon>Viridiplantae</taxon>
        <taxon>Streptophyta</taxon>
        <taxon>Embryophyta</taxon>
        <taxon>Tracheophyta</taxon>
        <taxon>Spermatophyta</taxon>
        <taxon>Magnoliopsida</taxon>
        <taxon>eudicotyledons</taxon>
        <taxon>Gunneridae</taxon>
        <taxon>Pentapetalae</taxon>
        <taxon>rosids</taxon>
        <taxon>fabids</taxon>
        <taxon>Malpighiales</taxon>
        <taxon>Salicaceae</taxon>
        <taxon>Saliceae</taxon>
        <taxon>Salix</taxon>
    </lineage>
</organism>
<evidence type="ECO:0000256" key="1">
    <source>
        <dbReference type="ARBA" id="ARBA00004323"/>
    </source>
</evidence>
<evidence type="ECO:0000256" key="6">
    <source>
        <dbReference type="SAM" id="MobiDB-lite"/>
    </source>
</evidence>
<dbReference type="InterPro" id="IPR004263">
    <property type="entry name" value="Exostosin"/>
</dbReference>
<keyword evidence="3" id="KW-0328">Glycosyltransferase</keyword>
<dbReference type="GO" id="GO:0000139">
    <property type="term" value="C:Golgi membrane"/>
    <property type="evidence" value="ECO:0007669"/>
    <property type="project" value="UniProtKB-SubCell"/>
</dbReference>
<dbReference type="Proteomes" id="UP000657918">
    <property type="component" value="Unassembled WGS sequence"/>
</dbReference>
<feature type="domain" description="Exostosin GT47" evidence="7">
    <location>
        <begin position="593"/>
        <end position="881"/>
    </location>
</feature>
<dbReference type="GO" id="GO:0016757">
    <property type="term" value="F:glycosyltransferase activity"/>
    <property type="evidence" value="ECO:0007669"/>
    <property type="project" value="UniProtKB-KW"/>
</dbReference>
<keyword evidence="5" id="KW-0333">Golgi apparatus</keyword>
<evidence type="ECO:0000256" key="2">
    <source>
        <dbReference type="ARBA" id="ARBA00010271"/>
    </source>
</evidence>
<dbReference type="Pfam" id="PF03016">
    <property type="entry name" value="Exostosin_GT47"/>
    <property type="match status" value="3"/>
</dbReference>
<dbReference type="Gene3D" id="3.40.50.2000">
    <property type="entry name" value="Glycogen Phosphorylase B"/>
    <property type="match status" value="1"/>
</dbReference>
<feature type="domain" description="Exostosin GT47" evidence="7">
    <location>
        <begin position="1037"/>
        <end position="1323"/>
    </location>
</feature>
<comment type="similarity">
    <text evidence="2">Belongs to the glycosyltransferase 47 family.</text>
</comment>
<gene>
    <name evidence="8" type="ORF">SADUNF_Sadunf06G0047400</name>
</gene>
<reference evidence="8 9" key="1">
    <citation type="submission" date="2020-10" db="EMBL/GenBank/DDBJ databases">
        <title>Plant Genome Project.</title>
        <authorList>
            <person name="Zhang R.-G."/>
        </authorList>
    </citation>
    <scope>NUCLEOTIDE SEQUENCE [LARGE SCALE GENOMIC DNA]</scope>
    <source>
        <strain evidence="8">FAFU-HL-1</strain>
        <tissue evidence="8">Leaf</tissue>
    </source>
</reference>
<evidence type="ECO:0000256" key="4">
    <source>
        <dbReference type="ARBA" id="ARBA00022968"/>
    </source>
</evidence>
<evidence type="ECO:0000256" key="3">
    <source>
        <dbReference type="ARBA" id="ARBA00022676"/>
    </source>
</evidence>
<accession>A0A835K345</accession>
<keyword evidence="4" id="KW-0735">Signal-anchor</keyword>
<comment type="caution">
    <text evidence="8">The sequence shown here is derived from an EMBL/GenBank/DDBJ whole genome shotgun (WGS) entry which is preliminary data.</text>
</comment>
<feature type="region of interest" description="Disordered" evidence="6">
    <location>
        <begin position="1"/>
        <end position="28"/>
    </location>
</feature>
<evidence type="ECO:0000256" key="5">
    <source>
        <dbReference type="ARBA" id="ARBA00023034"/>
    </source>
</evidence>
<dbReference type="PANTHER" id="PTHR11062:SF264">
    <property type="entry name" value="PUTATIVE-RELATED"/>
    <property type="match status" value="1"/>
</dbReference>
<feature type="domain" description="Exostosin GT47" evidence="7">
    <location>
        <begin position="97"/>
        <end position="378"/>
    </location>
</feature>
<keyword evidence="4" id="KW-0812">Transmembrane</keyword>
<evidence type="ECO:0000313" key="9">
    <source>
        <dbReference type="Proteomes" id="UP000657918"/>
    </source>
</evidence>
<keyword evidence="3" id="KW-0808">Transferase</keyword>
<name>A0A835K345_9ROSI</name>